<proteinExistence type="predicted"/>
<evidence type="ECO:0000313" key="2">
    <source>
        <dbReference type="Proteomes" id="UP001519294"/>
    </source>
</evidence>
<reference evidence="1 2" key="1">
    <citation type="submission" date="2021-03" db="EMBL/GenBank/DDBJ databases">
        <title>Genomic Encyclopedia of Type Strains, Phase IV (KMG-IV): sequencing the most valuable type-strain genomes for metagenomic binning, comparative biology and taxonomic classification.</title>
        <authorList>
            <person name="Goeker M."/>
        </authorList>
    </citation>
    <scope>NUCLEOTIDE SEQUENCE [LARGE SCALE GENOMIC DNA]</scope>
    <source>
        <strain evidence="1 2">DSM 25790</strain>
    </source>
</reference>
<dbReference type="Proteomes" id="UP001519294">
    <property type="component" value="Unassembled WGS sequence"/>
</dbReference>
<evidence type="ECO:0000313" key="1">
    <source>
        <dbReference type="EMBL" id="MBP2257504.1"/>
    </source>
</evidence>
<accession>A0ABS4S7M7</accession>
<dbReference type="RefSeq" id="WP_226371020.1">
    <property type="nucleotide sequence ID" value="NZ_JAGIKX010000009.1"/>
</dbReference>
<comment type="caution">
    <text evidence="1">The sequence shown here is derived from an EMBL/GenBank/DDBJ whole genome shotgun (WGS) entry which is preliminary data.</text>
</comment>
<gene>
    <name evidence="1" type="ORF">J2Z81_001452</name>
</gene>
<keyword evidence="2" id="KW-1185">Reference proteome</keyword>
<sequence length="161" mass="17890">MIQFKSFRGEVMGIQDISTGEYGEGCVKMIALQNEEGAQVNFILSPATYVVNQEMIKTGDIVTGYYDGNAPTIMIYPPQYQALVMVKEYAHQHRMASYFDSELISQDHQLKLNIHPSTQITTTNGQAYTGSIANRNLVVIYGPSTKSIPAQTTPYQVIVLC</sequence>
<organism evidence="1 2">
    <name type="scientific">Virgibacillus alimentarius</name>
    <dbReference type="NCBI Taxonomy" id="698769"/>
    <lineage>
        <taxon>Bacteria</taxon>
        <taxon>Bacillati</taxon>
        <taxon>Bacillota</taxon>
        <taxon>Bacilli</taxon>
        <taxon>Bacillales</taxon>
        <taxon>Bacillaceae</taxon>
        <taxon>Virgibacillus</taxon>
    </lineage>
</organism>
<protein>
    <submittedName>
        <fullName evidence="1">Uncharacterized protein</fullName>
    </submittedName>
</protein>
<name>A0ABS4S7M7_9BACI</name>
<dbReference type="EMBL" id="JAGIKX010000009">
    <property type="protein sequence ID" value="MBP2257504.1"/>
    <property type="molecule type" value="Genomic_DNA"/>
</dbReference>